<accession>A0ABU4UIC1</accession>
<dbReference type="RefSeq" id="WP_319962480.1">
    <property type="nucleotide sequence ID" value="NZ_JAXARY010000019.1"/>
</dbReference>
<comment type="caution">
    <text evidence="2">The sequence shown here is derived from an EMBL/GenBank/DDBJ whole genome shotgun (WGS) entry which is preliminary data.</text>
</comment>
<sequence length="181" mass="18674">MLPTEPTFLAVQQTSGVTHIGDHFDIEVLALAPLANASPDELVLGFGFNTQLGGTGAAQFLGSSINPLFNDISTQDGVNLAAAGLAFPGLSANDVGSFISLAVLHFQAIAAGNLNIAITSDLHDLNQGLIFLNQGSLAINTSVGFNIITAVPLPPSLLLFVSGLVVGFGGIRKRAAYLHRP</sequence>
<keyword evidence="1" id="KW-1133">Transmembrane helix</keyword>
<dbReference type="EMBL" id="JAXARY010000019">
    <property type="protein sequence ID" value="MDX8129229.1"/>
    <property type="molecule type" value="Genomic_DNA"/>
</dbReference>
<evidence type="ECO:0000256" key="1">
    <source>
        <dbReference type="SAM" id="Phobius"/>
    </source>
</evidence>
<reference evidence="2 3" key="1">
    <citation type="submission" date="2023-11" db="EMBL/GenBank/DDBJ databases">
        <authorList>
            <person name="Ouyang M.-Y."/>
        </authorList>
    </citation>
    <scope>NUCLEOTIDE SEQUENCE [LARGE SCALE GENOMIC DNA]</scope>
    <source>
        <strain evidence="2 3">OY6</strain>
    </source>
</reference>
<proteinExistence type="predicted"/>
<protein>
    <recommendedName>
        <fullName evidence="4">Secreted protein with PEP-CTERM sorting signal</fullName>
    </recommendedName>
</protein>
<evidence type="ECO:0000313" key="3">
    <source>
        <dbReference type="Proteomes" id="UP001284537"/>
    </source>
</evidence>
<evidence type="ECO:0008006" key="4">
    <source>
        <dbReference type="Google" id="ProtNLM"/>
    </source>
</evidence>
<evidence type="ECO:0000313" key="2">
    <source>
        <dbReference type="EMBL" id="MDX8129229.1"/>
    </source>
</evidence>
<organism evidence="2 3">
    <name type="scientific">Methylomonas defluvii</name>
    <dbReference type="NCBI Taxonomy" id="3045149"/>
    <lineage>
        <taxon>Bacteria</taxon>
        <taxon>Pseudomonadati</taxon>
        <taxon>Pseudomonadota</taxon>
        <taxon>Gammaproteobacteria</taxon>
        <taxon>Methylococcales</taxon>
        <taxon>Methylococcaceae</taxon>
        <taxon>Methylomonas</taxon>
    </lineage>
</organism>
<name>A0ABU4UIC1_9GAMM</name>
<keyword evidence="1" id="KW-0472">Membrane</keyword>
<feature type="transmembrane region" description="Helical" evidence="1">
    <location>
        <begin position="153"/>
        <end position="171"/>
    </location>
</feature>
<dbReference type="Proteomes" id="UP001284537">
    <property type="component" value="Unassembled WGS sequence"/>
</dbReference>
<keyword evidence="3" id="KW-1185">Reference proteome</keyword>
<gene>
    <name evidence="2" type="ORF">QLH52_18165</name>
</gene>
<keyword evidence="1" id="KW-0812">Transmembrane</keyword>